<evidence type="ECO:0000256" key="2">
    <source>
        <dbReference type="ARBA" id="ARBA00022801"/>
    </source>
</evidence>
<gene>
    <name evidence="5" type="ORF">IAA48_01630</name>
</gene>
<dbReference type="PANTHER" id="PTHR10412">
    <property type="entry name" value="MANNOSYL-OLIGOSACCHARIDE GLUCOSIDASE"/>
    <property type="match status" value="1"/>
</dbReference>
<organism evidence="5 6">
    <name type="scientific">Candidatus Eubacterium faecipullorum</name>
    <dbReference type="NCBI Taxonomy" id="2838571"/>
    <lineage>
        <taxon>Bacteria</taxon>
        <taxon>Bacillati</taxon>
        <taxon>Bacillota</taxon>
        <taxon>Clostridia</taxon>
        <taxon>Eubacteriales</taxon>
        <taxon>Eubacteriaceae</taxon>
        <taxon>Eubacterium</taxon>
    </lineage>
</organism>
<dbReference type="EMBL" id="DXGE01000007">
    <property type="protein sequence ID" value="HIW85175.1"/>
    <property type="molecule type" value="Genomic_DNA"/>
</dbReference>
<protein>
    <recommendedName>
        <fullName evidence="4">Mannosylglycerate hydrolase MGH1-like glycoside hydrolase domain-containing protein</fullName>
    </recommendedName>
</protein>
<dbReference type="AlphaFoldDB" id="A0A9D1RCZ2"/>
<comment type="similarity">
    <text evidence="1">Belongs to the glycosyl hydrolase 63 family.</text>
</comment>
<accession>A0A9D1RCZ2</accession>
<feature type="domain" description="Mannosylglycerate hydrolase MGH1-like glycoside hydrolase" evidence="4">
    <location>
        <begin position="526"/>
        <end position="768"/>
    </location>
</feature>
<dbReference type="GO" id="GO:0004573">
    <property type="term" value="F:Glc3Man9GlcNAc2 oligosaccharide glucosidase activity"/>
    <property type="evidence" value="ECO:0007669"/>
    <property type="project" value="InterPro"/>
</dbReference>
<dbReference type="InterPro" id="IPR008928">
    <property type="entry name" value="6-hairpin_glycosidase_sf"/>
</dbReference>
<dbReference type="SUPFAM" id="SSF48208">
    <property type="entry name" value="Six-hairpin glycosidases"/>
    <property type="match status" value="1"/>
</dbReference>
<comment type="caution">
    <text evidence="5">The sequence shown here is derived from an EMBL/GenBank/DDBJ whole genome shotgun (WGS) entry which is preliminary data.</text>
</comment>
<dbReference type="InterPro" id="IPR004888">
    <property type="entry name" value="Glycoside_hydrolase_63"/>
</dbReference>
<reference evidence="5" key="2">
    <citation type="submission" date="2021-04" db="EMBL/GenBank/DDBJ databases">
        <authorList>
            <person name="Gilroy R."/>
        </authorList>
    </citation>
    <scope>NUCLEOTIDE SEQUENCE</scope>
    <source>
        <strain evidence="5">421</strain>
    </source>
</reference>
<reference evidence="5" key="1">
    <citation type="journal article" date="2021" name="PeerJ">
        <title>Extensive microbial diversity within the chicken gut microbiome revealed by metagenomics and culture.</title>
        <authorList>
            <person name="Gilroy R."/>
            <person name="Ravi A."/>
            <person name="Getino M."/>
            <person name="Pursley I."/>
            <person name="Horton D.L."/>
            <person name="Alikhan N.F."/>
            <person name="Baker D."/>
            <person name="Gharbi K."/>
            <person name="Hall N."/>
            <person name="Watson M."/>
            <person name="Adriaenssens E.M."/>
            <person name="Foster-Nyarko E."/>
            <person name="Jarju S."/>
            <person name="Secka A."/>
            <person name="Antonio M."/>
            <person name="Oren A."/>
            <person name="Chaudhuri R.R."/>
            <person name="La Ragione R."/>
            <person name="Hildebrand F."/>
            <person name="Pallen M.J."/>
        </authorList>
    </citation>
    <scope>NUCLEOTIDE SEQUENCE</scope>
    <source>
        <strain evidence="5">421</strain>
    </source>
</reference>
<evidence type="ECO:0000313" key="6">
    <source>
        <dbReference type="Proteomes" id="UP000824205"/>
    </source>
</evidence>
<dbReference type="GO" id="GO:0009311">
    <property type="term" value="P:oligosaccharide metabolic process"/>
    <property type="evidence" value="ECO:0007669"/>
    <property type="project" value="InterPro"/>
</dbReference>
<dbReference type="GO" id="GO:0006487">
    <property type="term" value="P:protein N-linked glycosylation"/>
    <property type="evidence" value="ECO:0007669"/>
    <property type="project" value="TreeGrafter"/>
</dbReference>
<evidence type="ECO:0000259" key="4">
    <source>
        <dbReference type="Pfam" id="PF22422"/>
    </source>
</evidence>
<dbReference type="Pfam" id="PF22422">
    <property type="entry name" value="MGH1-like_GH"/>
    <property type="match status" value="1"/>
</dbReference>
<name>A0A9D1RCZ2_9FIRM</name>
<proteinExistence type="inferred from homology"/>
<evidence type="ECO:0000313" key="5">
    <source>
        <dbReference type="EMBL" id="HIW85175.1"/>
    </source>
</evidence>
<evidence type="ECO:0000256" key="3">
    <source>
        <dbReference type="ARBA" id="ARBA00023295"/>
    </source>
</evidence>
<dbReference type="Gene3D" id="1.50.10.10">
    <property type="match status" value="1"/>
</dbReference>
<dbReference type="InterPro" id="IPR054491">
    <property type="entry name" value="MGH1-like_GH"/>
</dbReference>
<keyword evidence="3" id="KW-0326">Glycosidase</keyword>
<sequence>MKNSSNTMPLWGPYSKKYMGISRVVDTDMPSGARFDFSVHPTVWNSSVPVPNVTYPSNYHLWSCKGDYSFYSYRYELMWKDMIYCDVSFSRIQNGAYLMRCEFVNNTDLKQNCILNGYSAMEYPKPFFAKLTAPDHAVVINANDYENYTYANPRPWDTENPDGMAKGQFSDYHFTGGFGLGDRCENYHVPALGLKPFGCEKGDSVSYAADIKGFNSPVLTVRYRSATESDAEFTLCGKKIVFPHSEELAFAAFDLEKTDQIILESLGTAGIELDVLVVTEKGEQDRISVSLEKHGFVPEIKSEHCGRGICVSLYYPEEEQTYYILTNNEKTRQRTLDSGCLEDALPNRLSNGDHTYDELRRTFSESFSEKKSDEGFFHNVLVKSIFIDPNSKHTEYMVISEQPFAPLTDAEYEVIYKAAATPEDNGLNENGRKYTLSTDILRSTLLTNVVYPVYKHGQNVIHFTPGKRWDSFYTWDSGVIGVGVLEFSPEKAKYILETYLSDEDNRDFAFLLHGSLVPTQFAQYLEMLKRAEDKKPLFALYDKMMRYYRFLAGEDGSTTAKFKNGLLTTYDYWYSCSGMDDYPAQVYMIDRQMMDKICPCISTSHIIRAAKIMKMVAEAIGREEDVQRLQQDIDHSTAALNALAWDEKCGYYSYTVYDENHQLCGYLRNEQGENMNKGMDGVYPLVAGAATPQRAARLLAHIKNPKEMWSKSGISAVDMSASYYFDDGYWNGNVWMSHQWFLWKTMFDMGEADFAYEIAKRALDMWKAETDFSYNTYECFGIKTQRGGWFHNFGGLSAPICVWANAYYKPGTVTTGFDVWTDHQYADENHAEISFKYCGSAAAYTILVCLSDRNSYKASLNGKELDFVQREPGIIEITLSGSVKEGEISISPRS</sequence>
<dbReference type="Proteomes" id="UP000824205">
    <property type="component" value="Unassembled WGS sequence"/>
</dbReference>
<keyword evidence="2" id="KW-0378">Hydrolase</keyword>
<dbReference type="PANTHER" id="PTHR10412:SF11">
    <property type="entry name" value="MANNOSYL-OLIGOSACCHARIDE GLUCOSIDASE"/>
    <property type="match status" value="1"/>
</dbReference>
<dbReference type="InterPro" id="IPR012341">
    <property type="entry name" value="6hp_glycosidase-like_sf"/>
</dbReference>
<evidence type="ECO:0000256" key="1">
    <source>
        <dbReference type="ARBA" id="ARBA00010833"/>
    </source>
</evidence>